<feature type="domain" description="Shikimate dehydrogenase substrate binding N-terminal" evidence="7">
    <location>
        <begin position="245"/>
        <end position="325"/>
    </location>
</feature>
<keyword evidence="4" id="KW-0560">Oxidoreductase</keyword>
<dbReference type="Pfam" id="PF01487">
    <property type="entry name" value="DHquinase_I"/>
    <property type="match status" value="1"/>
</dbReference>
<dbReference type="Pfam" id="PF01488">
    <property type="entry name" value="Shikimate_DH"/>
    <property type="match status" value="1"/>
</dbReference>
<dbReference type="GO" id="GO:0009073">
    <property type="term" value="P:aromatic amino acid family biosynthetic process"/>
    <property type="evidence" value="ECO:0007669"/>
    <property type="project" value="UniProtKB-KW"/>
</dbReference>
<dbReference type="SUPFAM" id="SSF53223">
    <property type="entry name" value="Aminoacid dehydrogenase-like, N-terminal domain"/>
    <property type="match status" value="1"/>
</dbReference>
<keyword evidence="5" id="KW-0057">Aromatic amino acid biosynthesis</keyword>
<dbReference type="InterPro" id="IPR041121">
    <property type="entry name" value="SDH_C"/>
</dbReference>
<dbReference type="GO" id="GO:0050661">
    <property type="term" value="F:NADP binding"/>
    <property type="evidence" value="ECO:0007669"/>
    <property type="project" value="InterPro"/>
</dbReference>
<dbReference type="GO" id="GO:0003855">
    <property type="term" value="F:3-dehydroquinate dehydratase activity"/>
    <property type="evidence" value="ECO:0007669"/>
    <property type="project" value="InterPro"/>
</dbReference>
<dbReference type="InterPro" id="IPR013785">
    <property type="entry name" value="Aldolase_TIM"/>
</dbReference>
<dbReference type="Gene3D" id="3.40.50.10860">
    <property type="entry name" value="Leucine Dehydrogenase, chain A, domain 1"/>
    <property type="match status" value="1"/>
</dbReference>
<dbReference type="GO" id="GO:0009423">
    <property type="term" value="P:chorismate biosynthetic process"/>
    <property type="evidence" value="ECO:0007669"/>
    <property type="project" value="TreeGrafter"/>
</dbReference>
<reference evidence="9" key="2">
    <citation type="submission" date="2022-03" db="EMBL/GenBank/DDBJ databases">
        <title>Draft title - Genomic analysis of global carrot germplasm unveils the trajectory of domestication and the origin of high carotenoid orange carrot.</title>
        <authorList>
            <person name="Iorizzo M."/>
            <person name="Ellison S."/>
            <person name="Senalik D."/>
            <person name="Macko-Podgorni A."/>
            <person name="Grzebelus D."/>
            <person name="Bostan H."/>
            <person name="Rolling W."/>
            <person name="Curaba J."/>
            <person name="Simon P."/>
        </authorList>
    </citation>
    <scope>NUCLEOTIDE SEQUENCE</scope>
    <source>
        <tissue evidence="9">Leaf</tissue>
    </source>
</reference>
<proteinExistence type="inferred from homology"/>
<organism evidence="9 10">
    <name type="scientific">Daucus carota subsp. sativus</name>
    <name type="common">Carrot</name>
    <dbReference type="NCBI Taxonomy" id="79200"/>
    <lineage>
        <taxon>Eukaryota</taxon>
        <taxon>Viridiplantae</taxon>
        <taxon>Streptophyta</taxon>
        <taxon>Embryophyta</taxon>
        <taxon>Tracheophyta</taxon>
        <taxon>Spermatophyta</taxon>
        <taxon>Magnoliopsida</taxon>
        <taxon>eudicotyledons</taxon>
        <taxon>Gunneridae</taxon>
        <taxon>Pentapetalae</taxon>
        <taxon>asterids</taxon>
        <taxon>campanulids</taxon>
        <taxon>Apiales</taxon>
        <taxon>Apiaceae</taxon>
        <taxon>Apioideae</taxon>
        <taxon>Scandiceae</taxon>
        <taxon>Daucinae</taxon>
        <taxon>Daucus</taxon>
        <taxon>Daucus sect. Daucus</taxon>
    </lineage>
</organism>
<dbReference type="HAMAP" id="MF_00222">
    <property type="entry name" value="Shikimate_DH_AroE"/>
    <property type="match status" value="1"/>
</dbReference>
<dbReference type="SUPFAM" id="SSF51735">
    <property type="entry name" value="NAD(P)-binding Rossmann-fold domains"/>
    <property type="match status" value="1"/>
</dbReference>
<dbReference type="InterPro" id="IPR013708">
    <property type="entry name" value="Shikimate_DH-bd_N"/>
</dbReference>
<dbReference type="InterPro" id="IPR001381">
    <property type="entry name" value="DHquinase_I"/>
</dbReference>
<dbReference type="Pfam" id="PF18317">
    <property type="entry name" value="SDH_C"/>
    <property type="match status" value="1"/>
</dbReference>
<dbReference type="FunFam" id="3.40.50.10860:FF:000009">
    <property type="entry name" value="Bifunctional 3-dehydroquinate dehydratase/shikimate dehydrogenase, chloroplastic"/>
    <property type="match status" value="1"/>
</dbReference>
<gene>
    <name evidence="9" type="ORF">DCAR_0832453</name>
</gene>
<keyword evidence="3" id="KW-0521">NADP</keyword>
<dbReference type="InterPro" id="IPR006151">
    <property type="entry name" value="Shikm_DH/Glu-tRNA_Rdtase"/>
</dbReference>
<evidence type="ECO:0000256" key="5">
    <source>
        <dbReference type="ARBA" id="ARBA00023141"/>
    </source>
</evidence>
<dbReference type="EMBL" id="CP093350">
    <property type="protein sequence ID" value="WOH12944.1"/>
    <property type="molecule type" value="Genomic_DNA"/>
</dbReference>
<name>A0AAF0XTN8_DAUCS</name>
<dbReference type="InterPro" id="IPR036291">
    <property type="entry name" value="NAD(P)-bd_dom_sf"/>
</dbReference>
<dbReference type="FunFam" id="3.20.20.70:FF:000142">
    <property type="entry name" value="bifunctional 3-dehydroquinate dehydratase/shikimate dehydrogenase, chloroplastic"/>
    <property type="match status" value="1"/>
</dbReference>
<evidence type="ECO:0000256" key="2">
    <source>
        <dbReference type="ARBA" id="ARBA00022605"/>
    </source>
</evidence>
<dbReference type="FunFam" id="3.40.50.720:FF:000172">
    <property type="entry name" value="Bifunctional 3-dehydroquinate dehydratase/shikimate dehydrogenase, chloroplastic"/>
    <property type="match status" value="1"/>
</dbReference>
<sequence>MESQGIRKNSTLICAPLMADSVEEIVVQMNRAKSSGADLVEIRLDSLKNFNPVEDVQSLIKQCPLPTLFTYRPTWEGGQYDGDEKSRLDVLHYVMESGADYIDVELKAVEEFNNSMRGKKPAKCKLIVSSHNYQYTPSIEDLGNLVAAIQASGADIVKIATTALDITDVARVFQITVHSQAPIIAMVMGERGLMSRILCPKFGGYLTFGALDSGIISAPGQPTIADLLNLYNFRQIGPDTKIFGIIGKPVGHSKSPILYNEAFREIGFNGIYVHLLVDDIANFFRTYSSTDFSGFSCTIPHKESALKCCDEVDSVAESIGAVNCIIRRSNGKLFGCNTDYVGAISAIEDGLRGSDHINSAAGSPLSGKLFVVIGAGGAGKALAYGAKEKGARVVIANRTYERAKELADTIGGHALSISELDNFRPESHMILANTTSIGMQPKIDETPISKEALKSYELVFDAIYTPKITRLLREADECGAKIVTGVEMFVGQAYEQYERFTGLPAPKELFNKIMSNY</sequence>
<accession>A0AAF0XTN8</accession>
<evidence type="ECO:0000313" key="9">
    <source>
        <dbReference type="EMBL" id="WOH12944.1"/>
    </source>
</evidence>
<dbReference type="SUPFAM" id="SSF51569">
    <property type="entry name" value="Aldolase"/>
    <property type="match status" value="1"/>
</dbReference>
<evidence type="ECO:0000313" key="10">
    <source>
        <dbReference type="Proteomes" id="UP000077755"/>
    </source>
</evidence>
<dbReference type="CDD" id="cd01065">
    <property type="entry name" value="NAD_bind_Shikimate_DH"/>
    <property type="match status" value="1"/>
</dbReference>
<dbReference type="Proteomes" id="UP000077755">
    <property type="component" value="Chromosome 8"/>
</dbReference>
<dbReference type="NCBIfam" id="TIGR01093">
    <property type="entry name" value="aroD"/>
    <property type="match status" value="1"/>
</dbReference>
<evidence type="ECO:0000256" key="1">
    <source>
        <dbReference type="ARBA" id="ARBA00012962"/>
    </source>
</evidence>
<dbReference type="AlphaFoldDB" id="A0AAF0XTN8"/>
<dbReference type="Pfam" id="PF08501">
    <property type="entry name" value="Shikimate_dh_N"/>
    <property type="match status" value="1"/>
</dbReference>
<dbReference type="NCBIfam" id="TIGR00507">
    <property type="entry name" value="aroE"/>
    <property type="match status" value="1"/>
</dbReference>
<dbReference type="Gene3D" id="3.20.20.70">
    <property type="entry name" value="Aldolase class I"/>
    <property type="match status" value="1"/>
</dbReference>
<evidence type="ECO:0000259" key="7">
    <source>
        <dbReference type="Pfam" id="PF08501"/>
    </source>
</evidence>
<dbReference type="Gene3D" id="3.40.50.720">
    <property type="entry name" value="NAD(P)-binding Rossmann-like Domain"/>
    <property type="match status" value="1"/>
</dbReference>
<keyword evidence="2" id="KW-0028">Amino-acid biosynthesis</keyword>
<evidence type="ECO:0000259" key="6">
    <source>
        <dbReference type="Pfam" id="PF01488"/>
    </source>
</evidence>
<feature type="domain" description="SDH C-terminal" evidence="8">
    <location>
        <begin position="485"/>
        <end position="510"/>
    </location>
</feature>
<dbReference type="EC" id="1.1.1.25" evidence="1"/>
<dbReference type="PANTHER" id="PTHR21089:SF1">
    <property type="entry name" value="BIFUNCTIONAL 3-DEHYDROQUINATE DEHYDRATASE_SHIKIMATE DEHYDROGENASE, CHLOROPLASTIC"/>
    <property type="match status" value="1"/>
</dbReference>
<dbReference type="HAMAP" id="MF_00214">
    <property type="entry name" value="AroD"/>
    <property type="match status" value="1"/>
</dbReference>
<evidence type="ECO:0000259" key="8">
    <source>
        <dbReference type="Pfam" id="PF18317"/>
    </source>
</evidence>
<reference evidence="9" key="1">
    <citation type="journal article" date="2016" name="Nat. Genet.">
        <title>A high-quality carrot genome assembly provides new insights into carotenoid accumulation and asterid genome evolution.</title>
        <authorList>
            <person name="Iorizzo M."/>
            <person name="Ellison S."/>
            <person name="Senalik D."/>
            <person name="Zeng P."/>
            <person name="Satapoomin P."/>
            <person name="Huang J."/>
            <person name="Bowman M."/>
            <person name="Iovene M."/>
            <person name="Sanseverino W."/>
            <person name="Cavagnaro P."/>
            <person name="Yildiz M."/>
            <person name="Macko-Podgorni A."/>
            <person name="Moranska E."/>
            <person name="Grzebelus E."/>
            <person name="Grzebelus D."/>
            <person name="Ashrafi H."/>
            <person name="Zheng Z."/>
            <person name="Cheng S."/>
            <person name="Spooner D."/>
            <person name="Van Deynze A."/>
            <person name="Simon P."/>
        </authorList>
    </citation>
    <scope>NUCLEOTIDE SEQUENCE</scope>
    <source>
        <tissue evidence="9">Leaf</tissue>
    </source>
</reference>
<protein>
    <recommendedName>
        <fullName evidence="1">shikimate dehydrogenase (NADP(+))</fullName>
        <ecNumber evidence="1">1.1.1.25</ecNumber>
    </recommendedName>
</protein>
<dbReference type="GO" id="GO:0008652">
    <property type="term" value="P:amino acid biosynthetic process"/>
    <property type="evidence" value="ECO:0007669"/>
    <property type="project" value="UniProtKB-KW"/>
</dbReference>
<keyword evidence="10" id="KW-1185">Reference proteome</keyword>
<dbReference type="GO" id="GO:0004764">
    <property type="term" value="F:shikimate 3-dehydrogenase (NADP+) activity"/>
    <property type="evidence" value="ECO:0007669"/>
    <property type="project" value="UniProtKB-EC"/>
</dbReference>
<evidence type="ECO:0000256" key="4">
    <source>
        <dbReference type="ARBA" id="ARBA00023002"/>
    </source>
</evidence>
<dbReference type="GO" id="GO:0019632">
    <property type="term" value="P:shikimate metabolic process"/>
    <property type="evidence" value="ECO:0007669"/>
    <property type="project" value="InterPro"/>
</dbReference>
<dbReference type="InterPro" id="IPR011342">
    <property type="entry name" value="Shikimate_DH"/>
</dbReference>
<dbReference type="InterPro" id="IPR046346">
    <property type="entry name" value="Aminoacid_DH-like_N_sf"/>
</dbReference>
<evidence type="ECO:0000256" key="3">
    <source>
        <dbReference type="ARBA" id="ARBA00022857"/>
    </source>
</evidence>
<feature type="domain" description="Quinate/shikimate 5-dehydrogenase/glutamyl-tRNA reductase" evidence="6">
    <location>
        <begin position="364"/>
        <end position="436"/>
    </location>
</feature>
<dbReference type="PANTHER" id="PTHR21089">
    <property type="entry name" value="SHIKIMATE DEHYDROGENASE"/>
    <property type="match status" value="1"/>
</dbReference>
<dbReference type="CDD" id="cd00502">
    <property type="entry name" value="DHQase_I"/>
    <property type="match status" value="1"/>
</dbReference>
<dbReference type="InterPro" id="IPR022893">
    <property type="entry name" value="Shikimate_DH_fam"/>
</dbReference>